<protein>
    <submittedName>
        <fullName evidence="13">TonB-dependent receptor</fullName>
    </submittedName>
</protein>
<organism evidence="13 14">
    <name type="scientific">Shewanella yunxiaonensis</name>
    <dbReference type="NCBI Taxonomy" id="2829809"/>
    <lineage>
        <taxon>Bacteria</taxon>
        <taxon>Pseudomonadati</taxon>
        <taxon>Pseudomonadota</taxon>
        <taxon>Gammaproteobacteria</taxon>
        <taxon>Alteromonadales</taxon>
        <taxon>Shewanellaceae</taxon>
        <taxon>Shewanella</taxon>
    </lineage>
</organism>
<dbReference type="PROSITE" id="PS01156">
    <property type="entry name" value="TONB_DEPENDENT_REC_2"/>
    <property type="match status" value="1"/>
</dbReference>
<evidence type="ECO:0000256" key="8">
    <source>
        <dbReference type="ARBA" id="ARBA00023237"/>
    </source>
</evidence>
<name>A0ABX7YZT6_9GAMM</name>
<dbReference type="InterPro" id="IPR010917">
    <property type="entry name" value="TonB_rcpt_CS"/>
</dbReference>
<dbReference type="Proteomes" id="UP000679575">
    <property type="component" value="Chromosome"/>
</dbReference>
<keyword evidence="7 9" id="KW-0472">Membrane</keyword>
<proteinExistence type="inferred from homology"/>
<dbReference type="InterPro" id="IPR012910">
    <property type="entry name" value="Plug_dom"/>
</dbReference>
<comment type="subcellular location">
    <subcellularLocation>
        <location evidence="1">Cell outer membrane</location>
        <topology evidence="1">Multi-pass membrane protein</topology>
    </subcellularLocation>
</comment>
<keyword evidence="14" id="KW-1185">Reference proteome</keyword>
<sequence length="690" mass="76314">MLMAMTAAFSLSAWADEADSMASVERFEVIGQQPAHHGTLGAVDSLLKQQGVDFSEAGGVSALPILNGMMGDRVKVLIDGNDVTASCANQMNPPLSYISASQVADANVVAGVSPVSAGGDNIAGVIEISSLNPKFSESDSLQWNSGYISAGYHSINDALLLGVGAELASHNFSLNYQGAYEDANSYKDGNGDKVLDTLYRSQNHVLTAAWRDATQQFALKLTHQYIPFQGFANQYMDMTDNRSYGVLARYLKQLNHDGEFSAQTNWHTVTHKMGFFTPEKTGMMPMNTDGDDYSYQLHWRLPMSSSSMLLLGQETYDYHLDDDWPAVTGSSMMGPNDYVNINNGRRLRAALYGEWQQHLNPNWWWSLGGRYEYVMTNAGEVQAYNSMSMMGMTNVDATAASAFNNSNHKRSDNLLDITLMTRYQLSAAQQLEFGLAQKNRAPNLYERYSWGQGVMASTMIGWFGDGNGYVGDINLKPETARTLSIAYKANTESWQFSATSWYTKVQDYIDAQVIGTFNKSGLPAGQRNLLQFINLDATLYGARINAGYRLADNLSGSWQLDASISATHGERDNSNEPLYQIKPLQTALALQQQLGSWQNSVVWQWVAAKDRVDPRRLENDTAAYSLINFTSRMKWQQVTLSLALNNLLDHYYELPLGGVSIADYKADSSVGFNQMVGSGRSLEFGVSYSF</sequence>
<keyword evidence="8" id="KW-0998">Cell outer membrane</keyword>
<dbReference type="SUPFAM" id="SSF56935">
    <property type="entry name" value="Porins"/>
    <property type="match status" value="1"/>
</dbReference>
<keyword evidence="3" id="KW-1134">Transmembrane beta strand</keyword>
<evidence type="ECO:0000259" key="12">
    <source>
        <dbReference type="Pfam" id="PF07715"/>
    </source>
</evidence>
<evidence type="ECO:0000256" key="4">
    <source>
        <dbReference type="ARBA" id="ARBA00022692"/>
    </source>
</evidence>
<feature type="chain" id="PRO_5046091477" evidence="10">
    <location>
        <begin position="16"/>
        <end position="690"/>
    </location>
</feature>
<dbReference type="PANTHER" id="PTHR30069">
    <property type="entry name" value="TONB-DEPENDENT OUTER MEMBRANE RECEPTOR"/>
    <property type="match status" value="1"/>
</dbReference>
<comment type="similarity">
    <text evidence="9">Belongs to the TonB-dependent receptor family.</text>
</comment>
<feature type="domain" description="TonB-dependent receptor-like beta-barrel" evidence="11">
    <location>
        <begin position="200"/>
        <end position="647"/>
    </location>
</feature>
<dbReference type="Pfam" id="PF00593">
    <property type="entry name" value="TonB_dep_Rec_b-barrel"/>
    <property type="match status" value="1"/>
</dbReference>
<accession>A0ABX7YZT6</accession>
<keyword evidence="4" id="KW-0812">Transmembrane</keyword>
<keyword evidence="13" id="KW-0675">Receptor</keyword>
<evidence type="ECO:0000256" key="5">
    <source>
        <dbReference type="ARBA" id="ARBA00022729"/>
    </source>
</evidence>
<evidence type="ECO:0000259" key="11">
    <source>
        <dbReference type="Pfam" id="PF00593"/>
    </source>
</evidence>
<reference evidence="13 14" key="1">
    <citation type="submission" date="2021-04" db="EMBL/GenBank/DDBJ databases">
        <title>Novel species identification of genus Shewanella.</title>
        <authorList>
            <person name="Liu G."/>
        </authorList>
    </citation>
    <scope>NUCLEOTIDE SEQUENCE [LARGE SCALE GENOMIC DNA]</scope>
    <source>
        <strain evidence="13 14">FJAT-54481</strain>
    </source>
</reference>
<dbReference type="InterPro" id="IPR037066">
    <property type="entry name" value="Plug_dom_sf"/>
</dbReference>
<feature type="domain" description="TonB-dependent receptor plug" evidence="12">
    <location>
        <begin position="43"/>
        <end position="125"/>
    </location>
</feature>
<evidence type="ECO:0000256" key="10">
    <source>
        <dbReference type="SAM" id="SignalP"/>
    </source>
</evidence>
<dbReference type="Gene3D" id="2.170.130.10">
    <property type="entry name" value="TonB-dependent receptor, plug domain"/>
    <property type="match status" value="1"/>
</dbReference>
<dbReference type="Pfam" id="PF07715">
    <property type="entry name" value="Plug"/>
    <property type="match status" value="1"/>
</dbReference>
<evidence type="ECO:0000256" key="6">
    <source>
        <dbReference type="ARBA" id="ARBA00023077"/>
    </source>
</evidence>
<evidence type="ECO:0000313" key="13">
    <source>
        <dbReference type="EMBL" id="QUN07556.1"/>
    </source>
</evidence>
<keyword evidence="5 10" id="KW-0732">Signal</keyword>
<dbReference type="InterPro" id="IPR036942">
    <property type="entry name" value="Beta-barrel_TonB_sf"/>
</dbReference>
<dbReference type="InterPro" id="IPR000531">
    <property type="entry name" value="Beta-barrel_TonB"/>
</dbReference>
<gene>
    <name evidence="13" type="ORF">KDN34_06800</name>
</gene>
<keyword evidence="6 9" id="KW-0798">TonB box</keyword>
<evidence type="ECO:0000256" key="9">
    <source>
        <dbReference type="RuleBase" id="RU003357"/>
    </source>
</evidence>
<evidence type="ECO:0000256" key="2">
    <source>
        <dbReference type="ARBA" id="ARBA00022448"/>
    </source>
</evidence>
<feature type="signal peptide" evidence="10">
    <location>
        <begin position="1"/>
        <end position="15"/>
    </location>
</feature>
<keyword evidence="2" id="KW-0813">Transport</keyword>
<evidence type="ECO:0000256" key="3">
    <source>
        <dbReference type="ARBA" id="ARBA00022452"/>
    </source>
</evidence>
<dbReference type="Gene3D" id="2.40.170.20">
    <property type="entry name" value="TonB-dependent receptor, beta-barrel domain"/>
    <property type="match status" value="1"/>
</dbReference>
<evidence type="ECO:0000313" key="14">
    <source>
        <dbReference type="Proteomes" id="UP000679575"/>
    </source>
</evidence>
<dbReference type="EMBL" id="CP073587">
    <property type="protein sequence ID" value="QUN07556.1"/>
    <property type="molecule type" value="Genomic_DNA"/>
</dbReference>
<dbReference type="PANTHER" id="PTHR30069:SF49">
    <property type="entry name" value="OUTER MEMBRANE PROTEIN C"/>
    <property type="match status" value="1"/>
</dbReference>
<evidence type="ECO:0000256" key="7">
    <source>
        <dbReference type="ARBA" id="ARBA00023136"/>
    </source>
</evidence>
<evidence type="ECO:0000256" key="1">
    <source>
        <dbReference type="ARBA" id="ARBA00004571"/>
    </source>
</evidence>
<dbReference type="InterPro" id="IPR039426">
    <property type="entry name" value="TonB-dep_rcpt-like"/>
</dbReference>